<accession>A0A6P7L2C0</accession>
<dbReference type="RefSeq" id="XP_028987229.1">
    <property type="nucleotide sequence ID" value="XM_029131396.3"/>
</dbReference>
<evidence type="ECO:0000259" key="2">
    <source>
        <dbReference type="PROSITE" id="PS50835"/>
    </source>
</evidence>
<dbReference type="InterPro" id="IPR036179">
    <property type="entry name" value="Ig-like_dom_sf"/>
</dbReference>
<dbReference type="AlphaFoldDB" id="A0A6P7L2C0"/>
<evidence type="ECO:0000313" key="4">
    <source>
        <dbReference type="RefSeq" id="XP_028987229.1"/>
    </source>
</evidence>
<dbReference type="OrthoDB" id="8844201at2759"/>
<dbReference type="Proteomes" id="UP000515150">
    <property type="component" value="Chromosome 17"/>
</dbReference>
<reference evidence="4" key="1">
    <citation type="submission" date="2025-08" db="UniProtKB">
        <authorList>
            <consortium name="RefSeq"/>
        </authorList>
    </citation>
    <scope>IDENTIFICATION</scope>
</reference>
<dbReference type="Gene3D" id="2.60.40.10">
    <property type="entry name" value="Immunoglobulins"/>
    <property type="match status" value="1"/>
</dbReference>
<proteinExistence type="predicted"/>
<feature type="region of interest" description="Disordered" evidence="1">
    <location>
        <begin position="147"/>
        <end position="182"/>
    </location>
</feature>
<feature type="compositionally biased region" description="Low complexity" evidence="1">
    <location>
        <begin position="171"/>
        <end position="180"/>
    </location>
</feature>
<dbReference type="GeneID" id="114844211"/>
<gene>
    <name evidence="4" type="primary">LOC114844211</name>
</gene>
<evidence type="ECO:0000256" key="1">
    <source>
        <dbReference type="SAM" id="MobiDB-lite"/>
    </source>
</evidence>
<dbReference type="InterPro" id="IPR007110">
    <property type="entry name" value="Ig-like_dom"/>
</dbReference>
<evidence type="ECO:0000313" key="3">
    <source>
        <dbReference type="Proteomes" id="UP000515150"/>
    </source>
</evidence>
<feature type="domain" description="Ig-like" evidence="2">
    <location>
        <begin position="58"/>
        <end position="160"/>
    </location>
</feature>
<sequence length="223" mass="24759">MSDEWTSLEPVMELQRLCSRRVFVAACVTVEGASESDRFLVFGSGTKLFVTGEQVRRPQLSVYPSARSRCRSGPRSRDLLLCVASAMTPPLVRFSWKRRRENGPLEELRPDQGERLELVVSGRVVAIRAVEPDAQYTYKYRCHVEHESGAADAPQDQEVSAAPPLPPVSPGSPGSAASSGEQDNWRRERQLCLTYVVLLAKSVVYCCGLCVLRASGKNERMNE</sequence>
<protein>
    <submittedName>
        <fullName evidence="4">Uncharacterized protein LOC114844211 isoform X1</fullName>
    </submittedName>
</protein>
<dbReference type="InterPro" id="IPR013783">
    <property type="entry name" value="Ig-like_fold"/>
</dbReference>
<dbReference type="InParanoid" id="A0A6P7L2C0"/>
<organism evidence="3 4">
    <name type="scientific">Betta splendens</name>
    <name type="common">Siamese fighting fish</name>
    <dbReference type="NCBI Taxonomy" id="158456"/>
    <lineage>
        <taxon>Eukaryota</taxon>
        <taxon>Metazoa</taxon>
        <taxon>Chordata</taxon>
        <taxon>Craniata</taxon>
        <taxon>Vertebrata</taxon>
        <taxon>Euteleostomi</taxon>
        <taxon>Actinopterygii</taxon>
        <taxon>Neopterygii</taxon>
        <taxon>Teleostei</taxon>
        <taxon>Neoteleostei</taxon>
        <taxon>Acanthomorphata</taxon>
        <taxon>Anabantaria</taxon>
        <taxon>Anabantiformes</taxon>
        <taxon>Anabantoidei</taxon>
        <taxon>Osphronemidae</taxon>
        <taxon>Betta</taxon>
    </lineage>
</organism>
<keyword evidence="3" id="KW-1185">Reference proteome</keyword>
<dbReference type="SUPFAM" id="SSF48726">
    <property type="entry name" value="Immunoglobulin"/>
    <property type="match status" value="1"/>
</dbReference>
<name>A0A6P7L2C0_BETSP</name>
<dbReference type="PROSITE" id="PS50835">
    <property type="entry name" value="IG_LIKE"/>
    <property type="match status" value="1"/>
</dbReference>
<dbReference type="KEGG" id="bspl:114844211"/>